<dbReference type="InterPro" id="IPR039424">
    <property type="entry name" value="SBP_5"/>
</dbReference>
<dbReference type="RefSeq" id="WP_171094538.1">
    <property type="nucleotide sequence ID" value="NZ_CP053069.1"/>
</dbReference>
<dbReference type="InterPro" id="IPR000914">
    <property type="entry name" value="SBP_5_dom"/>
</dbReference>
<evidence type="ECO:0000313" key="6">
    <source>
        <dbReference type="EMBL" id="QJR12382.1"/>
    </source>
</evidence>
<protein>
    <submittedName>
        <fullName evidence="6">Heme-binding protein A</fullName>
    </submittedName>
</protein>
<dbReference type="InterPro" id="IPR030678">
    <property type="entry name" value="Peptide/Ni-bd"/>
</dbReference>
<dbReference type="PIRSF" id="PIRSF002741">
    <property type="entry name" value="MppA"/>
    <property type="match status" value="1"/>
</dbReference>
<dbReference type="GO" id="GO:0015833">
    <property type="term" value="P:peptide transport"/>
    <property type="evidence" value="ECO:0007669"/>
    <property type="project" value="TreeGrafter"/>
</dbReference>
<evidence type="ECO:0000256" key="3">
    <source>
        <dbReference type="ARBA" id="ARBA00022729"/>
    </source>
</evidence>
<dbReference type="CDD" id="cd08498">
    <property type="entry name" value="PBP2_NikA_DppA_OppA_like_2"/>
    <property type="match status" value="1"/>
</dbReference>
<evidence type="ECO:0000256" key="2">
    <source>
        <dbReference type="ARBA" id="ARBA00022448"/>
    </source>
</evidence>
<feature type="domain" description="Solute-binding protein family 5" evidence="5">
    <location>
        <begin position="62"/>
        <end position="439"/>
    </location>
</feature>
<dbReference type="Pfam" id="PF00496">
    <property type="entry name" value="SBP_bac_5"/>
    <property type="match status" value="1"/>
</dbReference>
<dbReference type="Gene3D" id="3.40.190.10">
    <property type="entry name" value="Periplasmic binding protein-like II"/>
    <property type="match status" value="1"/>
</dbReference>
<dbReference type="GO" id="GO:0043190">
    <property type="term" value="C:ATP-binding cassette (ABC) transporter complex"/>
    <property type="evidence" value="ECO:0007669"/>
    <property type="project" value="InterPro"/>
</dbReference>
<proteinExistence type="inferred from homology"/>
<dbReference type="Gene3D" id="3.10.105.10">
    <property type="entry name" value="Dipeptide-binding Protein, Domain 3"/>
    <property type="match status" value="1"/>
</dbReference>
<keyword evidence="3 4" id="KW-0732">Signal</keyword>
<feature type="chain" id="PRO_5026769588" evidence="4">
    <location>
        <begin position="19"/>
        <end position="522"/>
    </location>
</feature>
<reference evidence="6 7" key="1">
    <citation type="submission" date="2020-04" db="EMBL/GenBank/DDBJ databases">
        <title>Usitatibacter rugosus gen. nov., sp. nov. and Usitatibacter palustris sp. nov., novel members of Usitatibacteraceae fam. nov. within the order Nitrosomonadales isolated from soil.</title>
        <authorList>
            <person name="Huber K.J."/>
            <person name="Neumann-Schaal M."/>
            <person name="Geppert A."/>
            <person name="Luckner M."/>
            <person name="Wanner G."/>
            <person name="Overmann J."/>
        </authorList>
    </citation>
    <scope>NUCLEOTIDE SEQUENCE [LARGE SCALE GENOMIC DNA]</scope>
    <source>
        <strain evidence="6 7">0125_3</strain>
    </source>
</reference>
<dbReference type="KEGG" id="uru:DSM104443_03468"/>
<dbReference type="Proteomes" id="UP000501534">
    <property type="component" value="Chromosome"/>
</dbReference>
<dbReference type="SUPFAM" id="SSF53850">
    <property type="entry name" value="Periplasmic binding protein-like II"/>
    <property type="match status" value="1"/>
</dbReference>
<accession>A0A6M4GZD4</accession>
<dbReference type="GO" id="GO:0030288">
    <property type="term" value="C:outer membrane-bounded periplasmic space"/>
    <property type="evidence" value="ECO:0007669"/>
    <property type="project" value="UniProtKB-ARBA"/>
</dbReference>
<keyword evidence="2" id="KW-0813">Transport</keyword>
<dbReference type="PANTHER" id="PTHR30290">
    <property type="entry name" value="PERIPLASMIC BINDING COMPONENT OF ABC TRANSPORTER"/>
    <property type="match status" value="1"/>
</dbReference>
<name>A0A6M4GZD4_9PROT</name>
<evidence type="ECO:0000259" key="5">
    <source>
        <dbReference type="Pfam" id="PF00496"/>
    </source>
</evidence>
<dbReference type="EMBL" id="CP053069">
    <property type="protein sequence ID" value="QJR12382.1"/>
    <property type="molecule type" value="Genomic_DNA"/>
</dbReference>
<gene>
    <name evidence="6" type="primary">hbpA_8</name>
    <name evidence="6" type="ORF">DSM104443_03468</name>
</gene>
<dbReference type="Gene3D" id="3.90.76.10">
    <property type="entry name" value="Dipeptide-binding Protein, Domain 1"/>
    <property type="match status" value="1"/>
</dbReference>
<dbReference type="AlphaFoldDB" id="A0A6M4GZD4"/>
<dbReference type="GO" id="GO:1904680">
    <property type="term" value="F:peptide transmembrane transporter activity"/>
    <property type="evidence" value="ECO:0007669"/>
    <property type="project" value="TreeGrafter"/>
</dbReference>
<evidence type="ECO:0000313" key="7">
    <source>
        <dbReference type="Proteomes" id="UP000501534"/>
    </source>
</evidence>
<feature type="signal peptide" evidence="4">
    <location>
        <begin position="1"/>
        <end position="18"/>
    </location>
</feature>
<organism evidence="6 7">
    <name type="scientific">Usitatibacter rugosus</name>
    <dbReference type="NCBI Taxonomy" id="2732067"/>
    <lineage>
        <taxon>Bacteria</taxon>
        <taxon>Pseudomonadati</taxon>
        <taxon>Pseudomonadota</taxon>
        <taxon>Betaproteobacteria</taxon>
        <taxon>Nitrosomonadales</taxon>
        <taxon>Usitatibacteraceae</taxon>
        <taxon>Usitatibacter</taxon>
    </lineage>
</organism>
<comment type="similarity">
    <text evidence="1">Belongs to the bacterial solute-binding protein 5 family.</text>
</comment>
<evidence type="ECO:0000256" key="1">
    <source>
        <dbReference type="ARBA" id="ARBA00005695"/>
    </source>
</evidence>
<dbReference type="PANTHER" id="PTHR30290:SF9">
    <property type="entry name" value="OLIGOPEPTIDE-BINDING PROTEIN APPA"/>
    <property type="match status" value="1"/>
</dbReference>
<evidence type="ECO:0000256" key="4">
    <source>
        <dbReference type="SAM" id="SignalP"/>
    </source>
</evidence>
<sequence>MRPVLFALCLLAATSSGAATFRWSSQGDYLSADPHAQNEGLNNNVNDYIFERLTTRGKDLVLQPALAVSWEAKSPTLWRFNLRKGVTFHDGTPFTADDVVFSIERAQLPSSNFKVYAGPIGKLRRIDDYTVEIETPGPSPLIHELLNSIRIMSKAWCVKNGALKPQDFKTGEETFASRNANGTGPFILVKREPEVATTLRKNPNWWGIADKRFEGNVDEIVYRPIKSDATRMAALVTGEIDLVQDPPLQDIARLRQDAKVKVIEGPENRVIFLVMDQERDTLKYSNVKGKNPLKDLRVRQALYSAIDIEAIQRQVMRGSSRPTGAMVPTISRSFPPLEPRLLPHDPAKAKKLLAEAGYPDGFEVGLLCPNNRYVNDERICTAITSMWAKVGVKARLETLPRAQFFQRVDQFDHSIHMYGWGGAATDPGFTVTPILHSRDGRRGDFNSGRYRDAELDRIGEAAEVEMDIPKRSALLLQALQRARENIYTIPLHRQVIPWAMRANVEAVHRADNVVTAEWVRIR</sequence>
<keyword evidence="7" id="KW-1185">Reference proteome</keyword>